<sequence length="148" mass="16233">MEWVGCGRRVRRWGWCCSGVGEKWISNTVDDVGKDSDGLNSSPTMVTPGISAANKDDNMQDENDGLTPSKSTANPNKGTSYANLFIGGPSRKAMNFDTLFTTARNEVDVVVPMKSIRVISEWFANTEYGFFLGKHVACPVVANYVRNT</sequence>
<feature type="compositionally biased region" description="Polar residues" evidence="1">
    <location>
        <begin position="66"/>
        <end position="76"/>
    </location>
</feature>
<feature type="region of interest" description="Disordered" evidence="1">
    <location>
        <begin position="51"/>
        <end position="76"/>
    </location>
</feature>
<organism evidence="2">
    <name type="scientific">Tanacetum cinerariifolium</name>
    <name type="common">Dalmatian daisy</name>
    <name type="synonym">Chrysanthemum cinerariifolium</name>
    <dbReference type="NCBI Taxonomy" id="118510"/>
    <lineage>
        <taxon>Eukaryota</taxon>
        <taxon>Viridiplantae</taxon>
        <taxon>Streptophyta</taxon>
        <taxon>Embryophyta</taxon>
        <taxon>Tracheophyta</taxon>
        <taxon>Spermatophyta</taxon>
        <taxon>Magnoliopsida</taxon>
        <taxon>eudicotyledons</taxon>
        <taxon>Gunneridae</taxon>
        <taxon>Pentapetalae</taxon>
        <taxon>asterids</taxon>
        <taxon>campanulids</taxon>
        <taxon>Asterales</taxon>
        <taxon>Asteraceae</taxon>
        <taxon>Asteroideae</taxon>
        <taxon>Anthemideae</taxon>
        <taxon>Anthemidinae</taxon>
        <taxon>Tanacetum</taxon>
    </lineage>
</organism>
<reference evidence="2" key="1">
    <citation type="journal article" date="2019" name="Sci. Rep.">
        <title>Draft genome of Tanacetum cinerariifolium, the natural source of mosquito coil.</title>
        <authorList>
            <person name="Yamashiro T."/>
            <person name="Shiraishi A."/>
            <person name="Satake H."/>
            <person name="Nakayama K."/>
        </authorList>
    </citation>
    <scope>NUCLEOTIDE SEQUENCE</scope>
</reference>
<dbReference type="EMBL" id="BKCJ010001021">
    <property type="protein sequence ID" value="GEU38175.1"/>
    <property type="molecule type" value="Genomic_DNA"/>
</dbReference>
<proteinExistence type="predicted"/>
<gene>
    <name evidence="2" type="ORF">Tci_010153</name>
</gene>
<evidence type="ECO:0000256" key="1">
    <source>
        <dbReference type="SAM" id="MobiDB-lite"/>
    </source>
</evidence>
<protein>
    <submittedName>
        <fullName evidence="2">Uncharacterized protein</fullName>
    </submittedName>
</protein>
<accession>A0A6L2JQP1</accession>
<name>A0A6L2JQP1_TANCI</name>
<comment type="caution">
    <text evidence="2">The sequence shown here is derived from an EMBL/GenBank/DDBJ whole genome shotgun (WGS) entry which is preliminary data.</text>
</comment>
<dbReference type="AlphaFoldDB" id="A0A6L2JQP1"/>
<evidence type="ECO:0000313" key="2">
    <source>
        <dbReference type="EMBL" id="GEU38175.1"/>
    </source>
</evidence>